<dbReference type="Gene3D" id="1.10.489.10">
    <property type="entry name" value="Chloroperoxidase-like"/>
    <property type="match status" value="1"/>
</dbReference>
<evidence type="ECO:0000256" key="5">
    <source>
        <dbReference type="ARBA" id="ARBA00023002"/>
    </source>
</evidence>
<dbReference type="PROSITE" id="PS51405">
    <property type="entry name" value="HEME_HALOPEROXIDASE"/>
    <property type="match status" value="1"/>
</dbReference>
<evidence type="ECO:0000256" key="6">
    <source>
        <dbReference type="ARBA" id="ARBA00023004"/>
    </source>
</evidence>
<dbReference type="GeneID" id="35603174"/>
<dbReference type="Proteomes" id="UP000225277">
    <property type="component" value="Unassembled WGS sequence"/>
</dbReference>
<dbReference type="RefSeq" id="XP_023629093.1">
    <property type="nucleotide sequence ID" value="XM_023773325.1"/>
</dbReference>
<proteinExistence type="inferred from homology"/>
<evidence type="ECO:0000256" key="2">
    <source>
        <dbReference type="ARBA" id="ARBA00022559"/>
    </source>
</evidence>
<keyword evidence="2" id="KW-0575">Peroxidase</keyword>
<keyword evidence="5" id="KW-0560">Oxidoreductase</keyword>
<feature type="domain" description="Heme haloperoxidase family profile" evidence="9">
    <location>
        <begin position="89"/>
        <end position="316"/>
    </location>
</feature>
<comment type="similarity">
    <text evidence="7">Belongs to the chloroperoxidase family.</text>
</comment>
<evidence type="ECO:0000313" key="11">
    <source>
        <dbReference type="Proteomes" id="UP000225277"/>
    </source>
</evidence>
<dbReference type="AlphaFoldDB" id="A0A2D3VGY6"/>
<dbReference type="EMBL" id="FJUY01000013">
    <property type="protein sequence ID" value="CZT22204.1"/>
    <property type="molecule type" value="Genomic_DNA"/>
</dbReference>
<dbReference type="PANTHER" id="PTHR33577">
    <property type="entry name" value="STERIGMATOCYSTIN BIOSYNTHESIS PEROXIDASE STCC-RELATED"/>
    <property type="match status" value="1"/>
</dbReference>
<accession>A0A2D3VGY6</accession>
<feature type="chain" id="PRO_5013602133" description="Heme haloperoxidase family profile domain-containing protein" evidence="8">
    <location>
        <begin position="18"/>
        <end position="405"/>
    </location>
</feature>
<keyword evidence="6" id="KW-0408">Iron</keyword>
<dbReference type="PANTHER" id="PTHR33577:SF15">
    <property type="entry name" value="HEME HALOPEROXIDASE FAMILY PROFILE DOMAIN-CONTAINING PROTEIN"/>
    <property type="match status" value="1"/>
</dbReference>
<name>A0A2D3VGY6_9PEZI</name>
<dbReference type="SUPFAM" id="SSF47571">
    <property type="entry name" value="Cloroperoxidase"/>
    <property type="match status" value="1"/>
</dbReference>
<protein>
    <recommendedName>
        <fullName evidence="9">Heme haloperoxidase family profile domain-containing protein</fullName>
    </recommendedName>
</protein>
<dbReference type="GO" id="GO:0004601">
    <property type="term" value="F:peroxidase activity"/>
    <property type="evidence" value="ECO:0007669"/>
    <property type="project" value="UniProtKB-KW"/>
</dbReference>
<organism evidence="10 11">
    <name type="scientific">Ramularia collo-cygni</name>
    <dbReference type="NCBI Taxonomy" id="112498"/>
    <lineage>
        <taxon>Eukaryota</taxon>
        <taxon>Fungi</taxon>
        <taxon>Dikarya</taxon>
        <taxon>Ascomycota</taxon>
        <taxon>Pezizomycotina</taxon>
        <taxon>Dothideomycetes</taxon>
        <taxon>Dothideomycetidae</taxon>
        <taxon>Mycosphaerellales</taxon>
        <taxon>Mycosphaerellaceae</taxon>
        <taxon>Ramularia</taxon>
    </lineage>
</organism>
<keyword evidence="4" id="KW-0479">Metal-binding</keyword>
<keyword evidence="8" id="KW-0732">Signal</keyword>
<dbReference type="Pfam" id="PF01328">
    <property type="entry name" value="Peroxidase_2"/>
    <property type="match status" value="1"/>
</dbReference>
<reference evidence="10 11" key="1">
    <citation type="submission" date="2016-03" db="EMBL/GenBank/DDBJ databases">
        <authorList>
            <person name="Ploux O."/>
        </authorList>
    </citation>
    <scope>NUCLEOTIDE SEQUENCE [LARGE SCALE GENOMIC DNA]</scope>
    <source>
        <strain evidence="10 11">URUG2</strain>
    </source>
</reference>
<evidence type="ECO:0000256" key="3">
    <source>
        <dbReference type="ARBA" id="ARBA00022617"/>
    </source>
</evidence>
<evidence type="ECO:0000256" key="1">
    <source>
        <dbReference type="ARBA" id="ARBA00001970"/>
    </source>
</evidence>
<evidence type="ECO:0000256" key="4">
    <source>
        <dbReference type="ARBA" id="ARBA00022723"/>
    </source>
</evidence>
<comment type="cofactor">
    <cofactor evidence="1">
        <name>heme b</name>
        <dbReference type="ChEBI" id="CHEBI:60344"/>
    </cofactor>
</comment>
<feature type="signal peptide" evidence="8">
    <location>
        <begin position="1"/>
        <end position="17"/>
    </location>
</feature>
<evidence type="ECO:0000313" key="10">
    <source>
        <dbReference type="EMBL" id="CZT22204.1"/>
    </source>
</evidence>
<gene>
    <name evidence="10" type="ORF">RCC_08073</name>
</gene>
<dbReference type="GO" id="GO:0046872">
    <property type="term" value="F:metal ion binding"/>
    <property type="evidence" value="ECO:0007669"/>
    <property type="project" value="UniProtKB-KW"/>
</dbReference>
<evidence type="ECO:0000256" key="7">
    <source>
        <dbReference type="ARBA" id="ARBA00025795"/>
    </source>
</evidence>
<dbReference type="InterPro" id="IPR036851">
    <property type="entry name" value="Chloroperoxidase-like_sf"/>
</dbReference>
<keyword evidence="3" id="KW-0349">Heme</keyword>
<keyword evidence="11" id="KW-1185">Reference proteome</keyword>
<evidence type="ECO:0000256" key="8">
    <source>
        <dbReference type="SAM" id="SignalP"/>
    </source>
</evidence>
<sequence>MMKTIISTLLFAEAAIAFPWVSEIHGVDSSMLQRRQQDPEGAASVAQCPFNANHEPAVAYNPKFPYNNARDGKKGDGRGGFRVPAVGDDAHRYIAPTSRDIRGPCPGLNVAANHGFLARDGVSTYAELVDACQNVYNVGYDLANVLALIALQADGDLITQKISIGCDATTRTSISPILTGSQPGLNGHNKFEQDASLTRNDFFTHNGDNFRFNSTLFEMMTETTGGNFDLEGLALYRKQRYDQSKRDNPNFYFGPLSILLYGAASFLYELFPSGTRGYRPDLETMTAFFVEEKFPDNWTNRVVPYTTALASQEILKMYLLHPVVFGGNTGTGSFNAIPSFGAIQDGNISSAITVQQTTCLIYQLAFGSVPSSLNGVVTPTVEALAFAATKLGVDFDNLGCPIALT</sequence>
<dbReference type="InterPro" id="IPR000028">
    <property type="entry name" value="Chloroperoxidase"/>
</dbReference>
<dbReference type="OrthoDB" id="407298at2759"/>
<evidence type="ECO:0000259" key="9">
    <source>
        <dbReference type="PROSITE" id="PS51405"/>
    </source>
</evidence>